<accession>A0ABW9Z8R6</accession>
<reference evidence="2" key="1">
    <citation type="submission" date="2020-01" db="EMBL/GenBank/DDBJ databases">
        <title>Sphingomonas sp. strain CSW-10.</title>
        <authorList>
            <person name="Chen W.-M."/>
        </authorList>
    </citation>
    <scope>NUCLEOTIDE SEQUENCE [LARGE SCALE GENOMIC DNA]</scope>
    <source>
        <strain evidence="2">NST-5</strain>
    </source>
</reference>
<organism evidence="1 2">
    <name type="scientific">Flavobacterium ichthyis</name>
    <dbReference type="NCBI Taxonomy" id="2698827"/>
    <lineage>
        <taxon>Bacteria</taxon>
        <taxon>Pseudomonadati</taxon>
        <taxon>Bacteroidota</taxon>
        <taxon>Flavobacteriia</taxon>
        <taxon>Flavobacteriales</taxon>
        <taxon>Flavobacteriaceae</taxon>
        <taxon>Flavobacterium</taxon>
    </lineage>
</organism>
<evidence type="ECO:0000313" key="2">
    <source>
        <dbReference type="Proteomes" id="UP000798602"/>
    </source>
</evidence>
<gene>
    <name evidence="1" type="ORF">GV828_08605</name>
</gene>
<keyword evidence="2" id="KW-1185">Reference proteome</keyword>
<name>A0ABW9Z8R6_9FLAO</name>
<proteinExistence type="predicted"/>
<dbReference type="RefSeq" id="WP_166537078.1">
    <property type="nucleotide sequence ID" value="NZ_JAABLM010000009.1"/>
</dbReference>
<comment type="caution">
    <text evidence="1">The sequence shown here is derived from an EMBL/GenBank/DDBJ whole genome shotgun (WGS) entry which is preliminary data.</text>
</comment>
<sequence length="282" mass="32506">MKFCWLLIFSTAIVQAQKLKPEFSVILSEKIHETSGLVYTNGGLWTHNDDADTNLYQLDTVTGKITDFIFLPNVKNKDWEEIDADENYFYVGDFGNNVRGNRRNLQVLRVDKISKKIDTIAFQYSNQENFLVVKSNKTDFDGEAFVVTANNIFIFTKQWKSKKTAVYQLPKTPGNFVAKRMGEINVEGLITGATLVNKTLVLCGYNKKVKPFLFFVYDFDENFSDCKTKKIKLKLPFHQVEGIASTDGKWFYFTNEKLEIQPFINVKAKLHKIDLSKFLLPE</sequence>
<evidence type="ECO:0000313" key="1">
    <source>
        <dbReference type="EMBL" id="NBL65253.1"/>
    </source>
</evidence>
<dbReference type="InterPro" id="IPR011045">
    <property type="entry name" value="N2O_reductase_N"/>
</dbReference>
<dbReference type="EMBL" id="JAABLM010000009">
    <property type="protein sequence ID" value="NBL65253.1"/>
    <property type="molecule type" value="Genomic_DNA"/>
</dbReference>
<dbReference type="SUPFAM" id="SSF50974">
    <property type="entry name" value="Nitrous oxide reductase, N-terminal domain"/>
    <property type="match status" value="1"/>
</dbReference>
<protein>
    <submittedName>
        <fullName evidence="1">T9SS C-terminal target domain-containing protein</fullName>
    </submittedName>
</protein>
<dbReference type="Proteomes" id="UP000798602">
    <property type="component" value="Unassembled WGS sequence"/>
</dbReference>